<gene>
    <name evidence="9" type="ORF">TSUD_102710</name>
</gene>
<evidence type="ECO:0000256" key="4">
    <source>
        <dbReference type="ARBA" id="ARBA00022622"/>
    </source>
</evidence>
<feature type="domain" description="FAS1" evidence="8">
    <location>
        <begin position="23"/>
        <end position="152"/>
    </location>
</feature>
<comment type="function">
    <text evidence="7">May be a cell surface adhesion protein.</text>
</comment>
<dbReference type="InterPro" id="IPR045003">
    <property type="entry name" value="FLA_A"/>
</dbReference>
<evidence type="ECO:0000256" key="1">
    <source>
        <dbReference type="ARBA" id="ARBA00004609"/>
    </source>
</evidence>
<dbReference type="EMBL" id="DF973687">
    <property type="protein sequence ID" value="GAU37755.1"/>
    <property type="molecule type" value="Genomic_DNA"/>
</dbReference>
<dbReference type="GO" id="GO:0005886">
    <property type="term" value="C:plasma membrane"/>
    <property type="evidence" value="ECO:0007669"/>
    <property type="project" value="UniProtKB-SubCell"/>
</dbReference>
<evidence type="ECO:0000256" key="6">
    <source>
        <dbReference type="ARBA" id="ARBA00023136"/>
    </source>
</evidence>
<keyword evidence="6" id="KW-0472">Membrane</keyword>
<keyword evidence="4" id="KW-0449">Lipoprotein</keyword>
<dbReference type="GO" id="GO:0098552">
    <property type="term" value="C:side of membrane"/>
    <property type="evidence" value="ECO:0007669"/>
    <property type="project" value="UniProtKB-KW"/>
</dbReference>
<name>A0A2Z6NPD3_TRISU</name>
<evidence type="ECO:0000256" key="3">
    <source>
        <dbReference type="ARBA" id="ARBA00022475"/>
    </source>
</evidence>
<keyword evidence="5" id="KW-0732">Signal</keyword>
<dbReference type="PANTHER" id="PTHR32077">
    <property type="entry name" value="FASCICLIN-LIKE ARABINOGALACTAN PROTEIN"/>
    <property type="match status" value="1"/>
</dbReference>
<dbReference type="GO" id="GO:0009834">
    <property type="term" value="P:plant-type secondary cell wall biogenesis"/>
    <property type="evidence" value="ECO:0007669"/>
    <property type="project" value="TreeGrafter"/>
</dbReference>
<accession>A0A2Z6NPD3</accession>
<evidence type="ECO:0000259" key="8">
    <source>
        <dbReference type="Pfam" id="PF02469"/>
    </source>
</evidence>
<reference evidence="10" key="1">
    <citation type="journal article" date="2017" name="Front. Plant Sci.">
        <title>Climate Clever Clovers: New Paradigm to Reduce the Environmental Footprint of Ruminants by Breeding Low Methanogenic Forages Utilizing Haplotype Variation.</title>
        <authorList>
            <person name="Kaur P."/>
            <person name="Appels R."/>
            <person name="Bayer P.E."/>
            <person name="Keeble-Gagnere G."/>
            <person name="Wang J."/>
            <person name="Hirakawa H."/>
            <person name="Shirasawa K."/>
            <person name="Vercoe P."/>
            <person name="Stefanova K."/>
            <person name="Durmic Z."/>
            <person name="Nichols P."/>
            <person name="Revell C."/>
            <person name="Isobe S.N."/>
            <person name="Edwards D."/>
            <person name="Erskine W."/>
        </authorList>
    </citation>
    <scope>NUCLEOTIDE SEQUENCE [LARGE SCALE GENOMIC DNA]</scope>
    <source>
        <strain evidence="10">cv. Daliak</strain>
    </source>
</reference>
<evidence type="ECO:0000256" key="7">
    <source>
        <dbReference type="ARBA" id="ARBA00024686"/>
    </source>
</evidence>
<comment type="similarity">
    <text evidence="2">Belongs to the fasciclin-like AGP family.</text>
</comment>
<organism evidence="9 10">
    <name type="scientific">Trifolium subterraneum</name>
    <name type="common">Subterranean clover</name>
    <dbReference type="NCBI Taxonomy" id="3900"/>
    <lineage>
        <taxon>Eukaryota</taxon>
        <taxon>Viridiplantae</taxon>
        <taxon>Streptophyta</taxon>
        <taxon>Embryophyta</taxon>
        <taxon>Tracheophyta</taxon>
        <taxon>Spermatophyta</taxon>
        <taxon>Magnoliopsida</taxon>
        <taxon>eudicotyledons</taxon>
        <taxon>Gunneridae</taxon>
        <taxon>Pentapetalae</taxon>
        <taxon>rosids</taxon>
        <taxon>fabids</taxon>
        <taxon>Fabales</taxon>
        <taxon>Fabaceae</taxon>
        <taxon>Papilionoideae</taxon>
        <taxon>50 kb inversion clade</taxon>
        <taxon>NPAAA clade</taxon>
        <taxon>Hologalegina</taxon>
        <taxon>IRL clade</taxon>
        <taxon>Trifolieae</taxon>
        <taxon>Trifolium</taxon>
    </lineage>
</organism>
<comment type="subcellular location">
    <subcellularLocation>
        <location evidence="1">Cell membrane</location>
        <topology evidence="1">Lipid-anchor</topology>
        <topology evidence="1">GPI-anchor</topology>
    </subcellularLocation>
</comment>
<dbReference type="InterPro" id="IPR036378">
    <property type="entry name" value="FAS1_dom_sf"/>
</dbReference>
<keyword evidence="4" id="KW-0336">GPI-anchor</keyword>
<dbReference type="InterPro" id="IPR000782">
    <property type="entry name" value="FAS1_domain"/>
</dbReference>
<keyword evidence="10" id="KW-1185">Reference proteome</keyword>
<keyword evidence="4" id="KW-0325">Glycoprotein</keyword>
<dbReference type="Pfam" id="PF02469">
    <property type="entry name" value="Fasciclin"/>
    <property type="match status" value="1"/>
</dbReference>
<dbReference type="AlphaFoldDB" id="A0A2Z6NPD3"/>
<evidence type="ECO:0000313" key="10">
    <source>
        <dbReference type="Proteomes" id="UP000242715"/>
    </source>
</evidence>
<evidence type="ECO:0000256" key="2">
    <source>
        <dbReference type="ARBA" id="ARBA00007843"/>
    </source>
</evidence>
<dbReference type="PANTHER" id="PTHR32077:SF86">
    <property type="entry name" value="FAS1 DOMAIN-CONTAINING PROTEIN SELMODRAFT_448915"/>
    <property type="match status" value="1"/>
</dbReference>
<evidence type="ECO:0000256" key="5">
    <source>
        <dbReference type="ARBA" id="ARBA00022729"/>
    </source>
</evidence>
<dbReference type="OrthoDB" id="1412518at2759"/>
<keyword evidence="3" id="KW-1003">Cell membrane</keyword>
<protein>
    <recommendedName>
        <fullName evidence="8">FAS1 domain-containing protein</fullName>
    </recommendedName>
</protein>
<proteinExistence type="inferred from homology"/>
<sequence>MWHQNLPPNMSKILLDPYHYNIANGFLTATGFLKELEAVKGRSRLTLFLPEHRASEILPHFVDIQSFGPVKKTLLIKAHVCKGYFRLALLQSTMQQKFPTFATYAMGVELYMLIISSHNRIVTASSGIVEAKLVKILYGHKPIVVYGVSKVLFLKEIFGNKL</sequence>
<dbReference type="Proteomes" id="UP000242715">
    <property type="component" value="Unassembled WGS sequence"/>
</dbReference>
<dbReference type="SUPFAM" id="SSF82153">
    <property type="entry name" value="FAS1 domain"/>
    <property type="match status" value="1"/>
</dbReference>
<evidence type="ECO:0000313" key="9">
    <source>
        <dbReference type="EMBL" id="GAU37755.1"/>
    </source>
</evidence>